<evidence type="ECO:0000256" key="6">
    <source>
        <dbReference type="ARBA" id="ARBA00018637"/>
    </source>
</evidence>
<dbReference type="Gene3D" id="3.30.2060.10">
    <property type="entry name" value="Penicillin-binding protein 1b domain"/>
    <property type="match status" value="1"/>
</dbReference>
<keyword evidence="12" id="KW-0378">Hydrolase</keyword>
<evidence type="ECO:0000256" key="21">
    <source>
        <dbReference type="ARBA" id="ARBA00060592"/>
    </source>
</evidence>
<feature type="compositionally biased region" description="Basic residues" evidence="23">
    <location>
        <begin position="11"/>
        <end position="27"/>
    </location>
</feature>
<keyword evidence="7" id="KW-1003">Cell membrane</keyword>
<keyword evidence="10" id="KW-0328">Glycosyltransferase</keyword>
<keyword evidence="24" id="KW-0812">Transmembrane</keyword>
<gene>
    <name evidence="29" type="primary">mrcB_1</name>
    <name evidence="29" type="ORF">NCTC9177_02261</name>
</gene>
<keyword evidence="9" id="KW-0645">Protease</keyword>
<dbReference type="GO" id="GO:0046677">
    <property type="term" value="P:response to antibiotic"/>
    <property type="evidence" value="ECO:0007669"/>
    <property type="project" value="UniProtKB-UniRule"/>
</dbReference>
<dbReference type="GO" id="GO:0008360">
    <property type="term" value="P:regulation of cell shape"/>
    <property type="evidence" value="ECO:0007669"/>
    <property type="project" value="UniProtKB-KW"/>
</dbReference>
<dbReference type="Gene3D" id="1.20.5.100">
    <property type="entry name" value="Cytochrome c1, transmembrane anchor, C-terminal"/>
    <property type="match status" value="1"/>
</dbReference>
<dbReference type="GO" id="GO:0009002">
    <property type="term" value="F:serine-type D-Ala-D-Ala carboxypeptidase activity"/>
    <property type="evidence" value="ECO:0007669"/>
    <property type="project" value="UniProtKB-EC"/>
</dbReference>
<dbReference type="GO" id="GO:0005886">
    <property type="term" value="C:plasma membrane"/>
    <property type="evidence" value="ECO:0007669"/>
    <property type="project" value="UniProtKB-SubCell"/>
</dbReference>
<keyword evidence="14" id="KW-0573">Peptidoglycan synthesis</keyword>
<evidence type="ECO:0000256" key="15">
    <source>
        <dbReference type="ARBA" id="ARBA00023136"/>
    </source>
</evidence>
<dbReference type="PANTHER" id="PTHR32282">
    <property type="entry name" value="BINDING PROTEIN TRANSPEPTIDASE, PUTATIVE-RELATED"/>
    <property type="match status" value="1"/>
</dbReference>
<dbReference type="InterPro" id="IPR023346">
    <property type="entry name" value="Lysozyme-like_dom_sf"/>
</dbReference>
<feature type="domain" description="Transglycosylase PBP1b N-terminal transmembrane" evidence="27">
    <location>
        <begin position="1"/>
        <end position="79"/>
    </location>
</feature>
<comment type="catalytic activity">
    <reaction evidence="20">
        <text>[GlcNAc-(1-&gt;4)-Mur2Ac(oyl-L-Ala-gamma-D-Glu-L-Lys-D-Ala-D-Ala)](n)-di-trans,octa-cis-undecaprenyl diphosphate + beta-D-GlcNAc-(1-&gt;4)-Mur2Ac(oyl-L-Ala-gamma-D-Glu-L-Lys-D-Ala-D-Ala)-di-trans,octa-cis-undecaprenyl diphosphate = [GlcNAc-(1-&gt;4)-Mur2Ac(oyl-L-Ala-gamma-D-Glu-L-Lys-D-Ala-D-Ala)](n+1)-di-trans,octa-cis-undecaprenyl diphosphate + di-trans,octa-cis-undecaprenyl diphosphate + H(+)</text>
        <dbReference type="Rhea" id="RHEA:23708"/>
        <dbReference type="Rhea" id="RHEA-COMP:9602"/>
        <dbReference type="Rhea" id="RHEA-COMP:9603"/>
        <dbReference type="ChEBI" id="CHEBI:15378"/>
        <dbReference type="ChEBI" id="CHEBI:58405"/>
        <dbReference type="ChEBI" id="CHEBI:60033"/>
        <dbReference type="ChEBI" id="CHEBI:78435"/>
        <dbReference type="EC" id="2.4.99.28"/>
    </reaction>
</comment>
<dbReference type="GO" id="GO:0008658">
    <property type="term" value="F:penicillin binding"/>
    <property type="evidence" value="ECO:0007669"/>
    <property type="project" value="UniProtKB-UniRule"/>
</dbReference>
<evidence type="ECO:0000256" key="5">
    <source>
        <dbReference type="ARBA" id="ARBA00007739"/>
    </source>
</evidence>
<evidence type="ECO:0000259" key="25">
    <source>
        <dbReference type="Pfam" id="PF00905"/>
    </source>
</evidence>
<feature type="domain" description="Penicillin-binding protein transpeptidase" evidence="25">
    <location>
        <begin position="473"/>
        <end position="579"/>
    </location>
</feature>
<comment type="pathway">
    <text evidence="3">Cell wall biogenesis; peptidoglycan biosynthesis.</text>
</comment>
<feature type="transmembrane region" description="Helical" evidence="24">
    <location>
        <begin position="65"/>
        <end position="86"/>
    </location>
</feature>
<comment type="function">
    <text evidence="1">Cell wall formation. Synthesis of cross-linked peptidoglycan from the lipid intermediates. The enzyme has a penicillin-insensitive transglycosylase N-terminal domain (formation of linear glycan strands) and a penicillin-sensitive transpeptidase C-terminal domain (cross-linking of the peptide subunits).</text>
</comment>
<comment type="catalytic activity">
    <reaction evidence="19">
        <text>Preferential cleavage: (Ac)2-L-Lys-D-Ala-|-D-Ala. Also transpeptidation of peptidyl-alanyl moieties that are N-acyl substituents of D-alanine.</text>
        <dbReference type="EC" id="3.4.16.4"/>
    </reaction>
</comment>
<evidence type="ECO:0000313" key="30">
    <source>
        <dbReference type="Proteomes" id="UP000254545"/>
    </source>
</evidence>
<evidence type="ECO:0000256" key="3">
    <source>
        <dbReference type="ARBA" id="ARBA00004752"/>
    </source>
</evidence>
<evidence type="ECO:0000256" key="20">
    <source>
        <dbReference type="ARBA" id="ARBA00049902"/>
    </source>
</evidence>
<dbReference type="InterPro" id="IPR001460">
    <property type="entry name" value="PCN-bd_Tpept"/>
</dbReference>
<keyword evidence="15 24" id="KW-0472">Membrane</keyword>
<evidence type="ECO:0000313" key="29">
    <source>
        <dbReference type="EMBL" id="STS88415.1"/>
    </source>
</evidence>
<feature type="domain" description="Glycosyl transferase family 51" evidence="26">
    <location>
        <begin position="209"/>
        <end position="379"/>
    </location>
</feature>
<dbReference type="NCBIfam" id="TIGR02071">
    <property type="entry name" value="PBP_1b"/>
    <property type="match status" value="1"/>
</dbReference>
<evidence type="ECO:0000256" key="11">
    <source>
        <dbReference type="ARBA" id="ARBA00022679"/>
    </source>
</evidence>
<comment type="pathway">
    <text evidence="21">Glycan biosynthesis.</text>
</comment>
<feature type="compositionally biased region" description="Basic and acidic residues" evidence="23">
    <location>
        <begin position="1"/>
        <end position="10"/>
    </location>
</feature>
<dbReference type="GO" id="GO:0008955">
    <property type="term" value="F:peptidoglycan glycosyltransferase activity"/>
    <property type="evidence" value="ECO:0007669"/>
    <property type="project" value="UniProtKB-UniRule"/>
</dbReference>
<dbReference type="GO" id="GO:0006508">
    <property type="term" value="P:proteolysis"/>
    <property type="evidence" value="ECO:0007669"/>
    <property type="project" value="UniProtKB-KW"/>
</dbReference>
<dbReference type="Gene3D" id="3.40.710.10">
    <property type="entry name" value="DD-peptidase/beta-lactamase superfamily"/>
    <property type="match status" value="1"/>
</dbReference>
<evidence type="ECO:0000256" key="16">
    <source>
        <dbReference type="ARBA" id="ARBA00023251"/>
    </source>
</evidence>
<organism evidence="29 30">
    <name type="scientific">Klebsiella variicola</name>
    <dbReference type="NCBI Taxonomy" id="244366"/>
    <lineage>
        <taxon>Bacteria</taxon>
        <taxon>Pseudomonadati</taxon>
        <taxon>Pseudomonadota</taxon>
        <taxon>Gammaproteobacteria</taxon>
        <taxon>Enterobacterales</taxon>
        <taxon>Enterobacteriaceae</taxon>
        <taxon>Klebsiella/Raoultella group</taxon>
        <taxon>Klebsiella</taxon>
        <taxon>Klebsiella pneumoniae complex</taxon>
    </lineage>
</organism>
<dbReference type="Pfam" id="PF00912">
    <property type="entry name" value="Transgly"/>
    <property type="match status" value="1"/>
</dbReference>
<dbReference type="InterPro" id="IPR012338">
    <property type="entry name" value="Beta-lactam/transpept-like"/>
</dbReference>
<dbReference type="AlphaFoldDB" id="A0A7H4MDL5"/>
<name>A0A7H4MDL5_KLEVA</name>
<dbReference type="GO" id="GO:0071555">
    <property type="term" value="P:cell wall organization"/>
    <property type="evidence" value="ECO:0007669"/>
    <property type="project" value="UniProtKB-KW"/>
</dbReference>
<evidence type="ECO:0000256" key="18">
    <source>
        <dbReference type="ARBA" id="ARBA00023316"/>
    </source>
</evidence>
<feature type="region of interest" description="Disordered" evidence="23">
    <location>
        <begin position="1"/>
        <end position="59"/>
    </location>
</feature>
<dbReference type="EMBL" id="UGKR01000003">
    <property type="protein sequence ID" value="STS88415.1"/>
    <property type="molecule type" value="Genomic_DNA"/>
</dbReference>
<evidence type="ECO:0000256" key="13">
    <source>
        <dbReference type="ARBA" id="ARBA00022960"/>
    </source>
</evidence>
<evidence type="ECO:0000256" key="8">
    <source>
        <dbReference type="ARBA" id="ARBA00022645"/>
    </source>
</evidence>
<evidence type="ECO:0000256" key="19">
    <source>
        <dbReference type="ARBA" id="ARBA00034000"/>
    </source>
</evidence>
<dbReference type="InterPro" id="IPR001264">
    <property type="entry name" value="Glyco_trans_51"/>
</dbReference>
<keyword evidence="11" id="KW-0808">Transferase</keyword>
<evidence type="ECO:0000256" key="12">
    <source>
        <dbReference type="ARBA" id="ARBA00022801"/>
    </source>
</evidence>
<dbReference type="UniPathway" id="UPA00219"/>
<keyword evidence="24" id="KW-1133">Transmembrane helix</keyword>
<feature type="compositionally biased region" description="Basic residues" evidence="23">
    <location>
        <begin position="49"/>
        <end position="59"/>
    </location>
</feature>
<evidence type="ECO:0000256" key="23">
    <source>
        <dbReference type="SAM" id="MobiDB-lite"/>
    </source>
</evidence>
<dbReference type="GO" id="GO:0030288">
    <property type="term" value="C:outer membrane-bounded periplasmic space"/>
    <property type="evidence" value="ECO:0007669"/>
    <property type="project" value="TreeGrafter"/>
</dbReference>
<evidence type="ECO:0000259" key="27">
    <source>
        <dbReference type="Pfam" id="PF14812"/>
    </source>
</evidence>
<dbReference type="InterPro" id="IPR032730">
    <property type="entry name" value="PBP1b_TM"/>
</dbReference>
<dbReference type="InterPro" id="IPR050396">
    <property type="entry name" value="Glycosyltr_51/Transpeptidase"/>
</dbReference>
<evidence type="ECO:0000259" key="28">
    <source>
        <dbReference type="Pfam" id="PF14814"/>
    </source>
</evidence>
<dbReference type="Pfam" id="PF14812">
    <property type="entry name" value="PBP1_TM"/>
    <property type="match status" value="1"/>
</dbReference>
<dbReference type="SUPFAM" id="SSF56601">
    <property type="entry name" value="beta-lactamase/transpeptidase-like"/>
    <property type="match status" value="1"/>
</dbReference>
<comment type="similarity">
    <text evidence="4">In the C-terminal section; belongs to the transpeptidase family.</text>
</comment>
<keyword evidence="8" id="KW-0121">Carboxypeptidase</keyword>
<evidence type="ECO:0000259" key="26">
    <source>
        <dbReference type="Pfam" id="PF00912"/>
    </source>
</evidence>
<dbReference type="SUPFAM" id="SSF53955">
    <property type="entry name" value="Lysozyme-like"/>
    <property type="match status" value="1"/>
</dbReference>
<dbReference type="NCBIfam" id="NF007061">
    <property type="entry name" value="PRK09506.1"/>
    <property type="match status" value="1"/>
</dbReference>
<feature type="domain" description="Bifunctional transglycosylase second" evidence="28">
    <location>
        <begin position="113"/>
        <end position="197"/>
    </location>
</feature>
<dbReference type="InterPro" id="IPR036950">
    <property type="entry name" value="PBP_transglycosylase"/>
</dbReference>
<evidence type="ECO:0000256" key="14">
    <source>
        <dbReference type="ARBA" id="ARBA00022984"/>
    </source>
</evidence>
<evidence type="ECO:0000256" key="22">
    <source>
        <dbReference type="NCBIfam" id="TIGR02071"/>
    </source>
</evidence>
<evidence type="ECO:0000256" key="2">
    <source>
        <dbReference type="ARBA" id="ARBA00004236"/>
    </source>
</evidence>
<reference evidence="29 30" key="1">
    <citation type="submission" date="2018-06" db="EMBL/GenBank/DDBJ databases">
        <authorList>
            <consortium name="Pathogen Informatics"/>
            <person name="Doyle S."/>
        </authorList>
    </citation>
    <scope>NUCLEOTIDE SEQUENCE [LARGE SCALE GENOMIC DNA]</scope>
    <source>
        <strain evidence="29 30">NCTC9177</strain>
    </source>
</reference>
<evidence type="ECO:0000256" key="1">
    <source>
        <dbReference type="ARBA" id="ARBA00002624"/>
    </source>
</evidence>
<dbReference type="Pfam" id="PF00905">
    <property type="entry name" value="Transpeptidase"/>
    <property type="match status" value="1"/>
</dbReference>
<keyword evidence="16" id="KW-0046">Antibiotic resistance</keyword>
<sequence>MAGDDREPIGRKGRPSRPTKQKVTRRRVREEDYDDEYDDDDYEDEKPVPRKGKGNGGKPRRKRRWLWLLVKLGIVFAVLIAAYGVYLDQKIRSRIDGKVWELPAAVYGRMVNLEPDMQISKNEMVRLLNATQYRQVSAMTRPGEYTVQANSIEMIRRPFDFPDSKEGQVRARLTFDGDHLETIENMDNNRQFGFFRLDPRLITMLQSPNGEQRLFVKRSGFPDLLVDTLLATEDRHFYEHDGISLYSIGRAVLANLTAGRTVQGASTLTQQLVKNLFLSSERSYWRKANEAYMALIVDARYSKDRILELYMNEVYLGQSGDNEIRGFPLASLYYFGRPVEELSLDQQALLVGMVKGASVYNPWRNPKLALERRNLVLRLLQQQQVIDQELYDMLSARPLGVQPRGGVISPQPAFMQMVRQELQAKLGDKVKDLSGVKIFTTFDSVAQDAAEKAATEGIPVLKKQRKLADLETAMVVVDRFTGEVRAMVGGAEPQFAGYNRAMQARRSIGSLAKPATYLTALSQPNQYRLNTWIADAPVTIRLSNGQTWSPQNDDRRFSGQVMLVDALTRSMNVPTVNLGMALACRRSSIPGLNWGRRRISSTLCRRCCWVR</sequence>
<comment type="subcellular location">
    <subcellularLocation>
        <location evidence="2">Cell membrane</location>
    </subcellularLocation>
</comment>
<feature type="compositionally biased region" description="Acidic residues" evidence="23">
    <location>
        <begin position="31"/>
        <end position="44"/>
    </location>
</feature>
<evidence type="ECO:0000256" key="17">
    <source>
        <dbReference type="ARBA" id="ARBA00023268"/>
    </source>
</evidence>
<accession>A0A7H4MDL5</accession>
<evidence type="ECO:0000256" key="24">
    <source>
        <dbReference type="SAM" id="Phobius"/>
    </source>
</evidence>
<keyword evidence="17" id="KW-0511">Multifunctional enzyme</keyword>
<dbReference type="PANTHER" id="PTHR32282:SF11">
    <property type="entry name" value="PENICILLIN-BINDING PROTEIN 1B"/>
    <property type="match status" value="1"/>
</dbReference>
<evidence type="ECO:0000256" key="10">
    <source>
        <dbReference type="ARBA" id="ARBA00022676"/>
    </source>
</evidence>
<comment type="caution">
    <text evidence="29">The sequence shown here is derived from an EMBL/GenBank/DDBJ whole genome shotgun (WGS) entry which is preliminary data.</text>
</comment>
<dbReference type="InterPro" id="IPR011813">
    <property type="entry name" value="PBP_1b"/>
</dbReference>
<proteinExistence type="inferred from homology"/>
<evidence type="ECO:0000256" key="7">
    <source>
        <dbReference type="ARBA" id="ARBA00022475"/>
    </source>
</evidence>
<dbReference type="InterPro" id="IPR028166">
    <property type="entry name" value="UB2H"/>
</dbReference>
<keyword evidence="18" id="KW-0961">Cell wall biogenesis/degradation</keyword>
<dbReference type="GO" id="GO:0009252">
    <property type="term" value="P:peptidoglycan biosynthetic process"/>
    <property type="evidence" value="ECO:0007669"/>
    <property type="project" value="UniProtKB-UniRule"/>
</dbReference>
<dbReference type="Gene3D" id="1.10.3810.10">
    <property type="entry name" value="Biosynthetic peptidoglycan transglycosylase-like"/>
    <property type="match status" value="1"/>
</dbReference>
<keyword evidence="13" id="KW-0133">Cell shape</keyword>
<dbReference type="FunFam" id="1.10.3810.10:FF:000002">
    <property type="entry name" value="Penicillin-binding protein 1B"/>
    <property type="match status" value="1"/>
</dbReference>
<dbReference type="Proteomes" id="UP000254545">
    <property type="component" value="Unassembled WGS sequence"/>
</dbReference>
<protein>
    <recommendedName>
        <fullName evidence="6 22">Penicillin-binding protein 1B</fullName>
    </recommendedName>
</protein>
<evidence type="ECO:0000256" key="4">
    <source>
        <dbReference type="ARBA" id="ARBA00007090"/>
    </source>
</evidence>
<dbReference type="Pfam" id="PF14814">
    <property type="entry name" value="UB2H"/>
    <property type="match status" value="1"/>
</dbReference>
<comment type="similarity">
    <text evidence="5">In the N-terminal section; belongs to the glycosyltransferase 51 family.</text>
</comment>
<evidence type="ECO:0000256" key="9">
    <source>
        <dbReference type="ARBA" id="ARBA00022670"/>
    </source>
</evidence>
<dbReference type="GO" id="GO:0009274">
    <property type="term" value="C:peptidoglycan-based cell wall"/>
    <property type="evidence" value="ECO:0007669"/>
    <property type="project" value="UniProtKB-UniRule"/>
</dbReference>